<gene>
    <name evidence="2" type="ORF">JKP88DRAFT_286965</name>
</gene>
<sequence length="407" mass="44636">MNAAKTALLSWVRQHVSDPSDQHSVRKAIADFVEQSDNGIKASTWAKYVSEVHLFLAEADDPLHEHFSCPQLRTGRSLAWRTDLAAKVARGPYRHDLAKLYQILAMCKQGVETLNMSGDMLSIAVQVVSGARHVEVVSPIHQWTLLDDGFGVHYIATVKAKHFSPEGKAEAAETPKIRISKTLLPGHLVLRALKKVRHDAKPGDTTAKCQARIISAICPRVRGGAPRVAGGQHPLLRELIDGYNGWYGLAGHKKKKLGIFRQIFNCFEVMEGAIPDTAYRLVRPLAAPIPQSTEEESGEGSESDTEVEMDAEGPLEAGDAAPEPDAAEEPVLGKRKDVPTSTELLEGTRRLRARCDEKTAALKREEGELLKRLEAVRAMLVVAEADVERLDTAVKSFEALCATTFSF</sequence>
<feature type="compositionally biased region" description="Acidic residues" evidence="1">
    <location>
        <begin position="293"/>
        <end position="313"/>
    </location>
</feature>
<feature type="compositionally biased region" description="Low complexity" evidence="1">
    <location>
        <begin position="314"/>
        <end position="324"/>
    </location>
</feature>
<protein>
    <submittedName>
        <fullName evidence="2">Uncharacterized protein</fullName>
    </submittedName>
</protein>
<evidence type="ECO:0000256" key="1">
    <source>
        <dbReference type="SAM" id="MobiDB-lite"/>
    </source>
</evidence>
<feature type="region of interest" description="Disordered" evidence="1">
    <location>
        <begin position="289"/>
        <end position="340"/>
    </location>
</feature>
<organism evidence="2 3">
    <name type="scientific">Tribonema minus</name>
    <dbReference type="NCBI Taxonomy" id="303371"/>
    <lineage>
        <taxon>Eukaryota</taxon>
        <taxon>Sar</taxon>
        <taxon>Stramenopiles</taxon>
        <taxon>Ochrophyta</taxon>
        <taxon>PX clade</taxon>
        <taxon>Xanthophyceae</taxon>
        <taxon>Tribonematales</taxon>
        <taxon>Tribonemataceae</taxon>
        <taxon>Tribonema</taxon>
    </lineage>
</organism>
<comment type="caution">
    <text evidence="2">The sequence shown here is derived from an EMBL/GenBank/DDBJ whole genome shotgun (WGS) entry which is preliminary data.</text>
</comment>
<dbReference type="EMBL" id="JAFCMP010000056">
    <property type="protein sequence ID" value="KAG5189195.1"/>
    <property type="molecule type" value="Genomic_DNA"/>
</dbReference>
<accession>A0A835Z8Y4</accession>
<reference evidence="2" key="1">
    <citation type="submission" date="2021-02" db="EMBL/GenBank/DDBJ databases">
        <title>First Annotated Genome of the Yellow-green Alga Tribonema minus.</title>
        <authorList>
            <person name="Mahan K.M."/>
        </authorList>
    </citation>
    <scope>NUCLEOTIDE SEQUENCE</scope>
    <source>
        <strain evidence="2">UTEX B ZZ1240</strain>
    </source>
</reference>
<evidence type="ECO:0000313" key="3">
    <source>
        <dbReference type="Proteomes" id="UP000664859"/>
    </source>
</evidence>
<dbReference type="Proteomes" id="UP000664859">
    <property type="component" value="Unassembled WGS sequence"/>
</dbReference>
<name>A0A835Z8Y4_9STRA</name>
<keyword evidence="3" id="KW-1185">Reference proteome</keyword>
<proteinExistence type="predicted"/>
<evidence type="ECO:0000313" key="2">
    <source>
        <dbReference type="EMBL" id="KAG5189195.1"/>
    </source>
</evidence>
<dbReference type="AlphaFoldDB" id="A0A835Z8Y4"/>